<protein>
    <submittedName>
        <fullName evidence="1">PD-(D/E)XK nuclease family transposase</fullName>
    </submittedName>
</protein>
<name>A0A1H3VLT6_9BACT</name>
<sequence length="374" mass="42806">MKKYLIAEECLDLAWRVCERKNTYGRIKAKGDPPSQYFLKEGDEPVFINPLRDVGFKILFGNSGQHSSGANSNDKSVLKKGDLLKEMLNSFFGPKIPAITQVRFKNVEAPGATIHNRKVVYDLCFSDGSKREFIVEMQNQKISFLFNRMHNYLSRAHSLVMEKGASFDHNQTPLVGVLIANCIIHQDTRVPCISMAEFADLENGVVVTDLSKIMTIELPKFNKNLNELKDNKDVFLFLLRNLGKLKKIPPQLDTDLFRPLFEHAKIANLKKEDFMLFDEDRTWERKRQLELETALDDAVMETTMEVTKQVTRQVTEQVTRQVTRQVTEQVSQIKTRTFIEALLTKGLLSDEDIAEVTQVSVAFVQKVKEELSLT</sequence>
<dbReference type="AlphaFoldDB" id="A0A1H3VLT6"/>
<dbReference type="PANTHER" id="PTHR41317:SF1">
    <property type="entry name" value="PD-(D_E)XK NUCLEASE FAMILY TRANSPOSASE"/>
    <property type="match status" value="1"/>
</dbReference>
<evidence type="ECO:0000313" key="2">
    <source>
        <dbReference type="Proteomes" id="UP000199041"/>
    </source>
</evidence>
<accession>A0A1H3VLT6</accession>
<reference evidence="1 2" key="1">
    <citation type="submission" date="2016-10" db="EMBL/GenBank/DDBJ databases">
        <authorList>
            <person name="de Groot N.N."/>
        </authorList>
    </citation>
    <scope>NUCLEOTIDE SEQUENCE [LARGE SCALE GENOMIC DNA]</scope>
    <source>
        <strain evidence="1 2">Vu-144</strain>
    </source>
</reference>
<dbReference type="EMBL" id="FNQY01000001">
    <property type="protein sequence ID" value="SDZ75740.1"/>
    <property type="molecule type" value="Genomic_DNA"/>
</dbReference>
<dbReference type="RefSeq" id="WP_091392362.1">
    <property type="nucleotide sequence ID" value="NZ_FNQY01000001.1"/>
</dbReference>
<dbReference type="Proteomes" id="UP000199041">
    <property type="component" value="Unassembled WGS sequence"/>
</dbReference>
<gene>
    <name evidence="1" type="ORF">SAMN05192529_101266</name>
</gene>
<dbReference type="PANTHER" id="PTHR41317">
    <property type="entry name" value="PD-(D_E)XK NUCLEASE FAMILY TRANSPOSASE"/>
    <property type="match status" value="1"/>
</dbReference>
<dbReference type="Pfam" id="PF12784">
    <property type="entry name" value="PDDEXK_2"/>
    <property type="match status" value="1"/>
</dbReference>
<proteinExistence type="predicted"/>
<dbReference type="STRING" id="551991.SAMN05192529_101266"/>
<keyword evidence="2" id="KW-1185">Reference proteome</keyword>
<evidence type="ECO:0000313" key="1">
    <source>
        <dbReference type="EMBL" id="SDZ75740.1"/>
    </source>
</evidence>
<organism evidence="1 2">
    <name type="scientific">Arachidicoccus rhizosphaerae</name>
    <dbReference type="NCBI Taxonomy" id="551991"/>
    <lineage>
        <taxon>Bacteria</taxon>
        <taxon>Pseudomonadati</taxon>
        <taxon>Bacteroidota</taxon>
        <taxon>Chitinophagia</taxon>
        <taxon>Chitinophagales</taxon>
        <taxon>Chitinophagaceae</taxon>
        <taxon>Arachidicoccus</taxon>
    </lineage>
</organism>
<dbReference type="OrthoDB" id="935030at2"/>